<evidence type="ECO:0000313" key="4">
    <source>
        <dbReference type="Proteomes" id="UP000239290"/>
    </source>
</evidence>
<dbReference type="SUPFAM" id="SSF51556">
    <property type="entry name" value="Metallo-dependent hydrolases"/>
    <property type="match status" value="1"/>
</dbReference>
<accession>A0A2S8J8M3</accession>
<evidence type="ECO:0000259" key="2">
    <source>
        <dbReference type="Pfam" id="PF04909"/>
    </source>
</evidence>
<protein>
    <recommendedName>
        <fullName evidence="2">Amidohydrolase-related domain-containing protein</fullName>
    </recommendedName>
</protein>
<feature type="compositionally biased region" description="Basic and acidic residues" evidence="1">
    <location>
        <begin position="17"/>
        <end position="33"/>
    </location>
</feature>
<dbReference type="InterPro" id="IPR006680">
    <property type="entry name" value="Amidohydro-rel"/>
</dbReference>
<feature type="domain" description="Amidohydrolase-related" evidence="2">
    <location>
        <begin position="11"/>
        <end position="146"/>
    </location>
</feature>
<dbReference type="GO" id="GO:0016787">
    <property type="term" value="F:hydrolase activity"/>
    <property type="evidence" value="ECO:0007669"/>
    <property type="project" value="InterPro"/>
</dbReference>
<gene>
    <name evidence="3" type="ORF">C5613_18635</name>
</gene>
<sequence length="146" mass="16535">MDESACQRSGVHPGLRLRAEEGGPGHPHDRRTEWSVWPSRPLAEVAEAFPDLTIVASHGMCPYVNEYVRLAWRYPNVIIEASMFWFYPGVEPFIEAAGDLISDQVVYASASLYQPLETLNRFRELGIPEDALTKTLWDNPHRILGL</sequence>
<dbReference type="Gene3D" id="3.20.20.140">
    <property type="entry name" value="Metal-dependent hydrolases"/>
    <property type="match status" value="1"/>
</dbReference>
<comment type="caution">
    <text evidence="3">The sequence shown here is derived from an EMBL/GenBank/DDBJ whole genome shotgun (WGS) entry which is preliminary data.</text>
</comment>
<name>A0A2S8J8M3_RHOOP</name>
<organism evidence="3 4">
    <name type="scientific">Rhodococcus opacus</name>
    <name type="common">Nocardia opaca</name>
    <dbReference type="NCBI Taxonomy" id="37919"/>
    <lineage>
        <taxon>Bacteria</taxon>
        <taxon>Bacillati</taxon>
        <taxon>Actinomycetota</taxon>
        <taxon>Actinomycetes</taxon>
        <taxon>Mycobacteriales</taxon>
        <taxon>Nocardiaceae</taxon>
        <taxon>Rhodococcus</taxon>
    </lineage>
</organism>
<dbReference type="Proteomes" id="UP000239290">
    <property type="component" value="Unassembled WGS sequence"/>
</dbReference>
<dbReference type="AlphaFoldDB" id="A0A2S8J8M3"/>
<reference evidence="4" key="1">
    <citation type="submission" date="2018-02" db="EMBL/GenBank/DDBJ databases">
        <title>Draft genome sequencing of Rhodococcus opacus KU647198.</title>
        <authorList>
            <person name="Zheng B.-X."/>
        </authorList>
    </citation>
    <scope>NUCLEOTIDE SEQUENCE [LARGE SCALE GENOMIC DNA]</scope>
    <source>
        <strain evidence="4">04-OD7</strain>
    </source>
</reference>
<proteinExistence type="predicted"/>
<evidence type="ECO:0000313" key="3">
    <source>
        <dbReference type="EMBL" id="PQP23378.1"/>
    </source>
</evidence>
<dbReference type="InterPro" id="IPR032466">
    <property type="entry name" value="Metal_Hydrolase"/>
</dbReference>
<dbReference type="EMBL" id="PUIO01000021">
    <property type="protein sequence ID" value="PQP23378.1"/>
    <property type="molecule type" value="Genomic_DNA"/>
</dbReference>
<evidence type="ECO:0000256" key="1">
    <source>
        <dbReference type="SAM" id="MobiDB-lite"/>
    </source>
</evidence>
<dbReference type="Pfam" id="PF04909">
    <property type="entry name" value="Amidohydro_2"/>
    <property type="match status" value="1"/>
</dbReference>
<feature type="region of interest" description="Disordered" evidence="1">
    <location>
        <begin position="1"/>
        <end position="33"/>
    </location>
</feature>